<dbReference type="Proteomes" id="UP001482620">
    <property type="component" value="Unassembled WGS sequence"/>
</dbReference>
<accession>A0ABV0TK79</accession>
<evidence type="ECO:0000313" key="1">
    <source>
        <dbReference type="EMBL" id="MEQ2232288.1"/>
    </source>
</evidence>
<organism evidence="1 2">
    <name type="scientific">Ilyodon furcidens</name>
    <name type="common">goldbreast splitfin</name>
    <dbReference type="NCBI Taxonomy" id="33524"/>
    <lineage>
        <taxon>Eukaryota</taxon>
        <taxon>Metazoa</taxon>
        <taxon>Chordata</taxon>
        <taxon>Craniata</taxon>
        <taxon>Vertebrata</taxon>
        <taxon>Euteleostomi</taxon>
        <taxon>Actinopterygii</taxon>
        <taxon>Neopterygii</taxon>
        <taxon>Teleostei</taxon>
        <taxon>Neoteleostei</taxon>
        <taxon>Acanthomorphata</taxon>
        <taxon>Ovalentaria</taxon>
        <taxon>Atherinomorphae</taxon>
        <taxon>Cyprinodontiformes</taxon>
        <taxon>Goodeidae</taxon>
        <taxon>Ilyodon</taxon>
    </lineage>
</organism>
<protein>
    <submittedName>
        <fullName evidence="1">Uncharacterized protein</fullName>
    </submittedName>
</protein>
<evidence type="ECO:0000313" key="2">
    <source>
        <dbReference type="Proteomes" id="UP001482620"/>
    </source>
</evidence>
<reference evidence="1 2" key="1">
    <citation type="submission" date="2021-06" db="EMBL/GenBank/DDBJ databases">
        <authorList>
            <person name="Palmer J.M."/>
        </authorList>
    </citation>
    <scope>NUCLEOTIDE SEQUENCE [LARGE SCALE GENOMIC DNA]</scope>
    <source>
        <strain evidence="2">if_2019</strain>
        <tissue evidence="1">Muscle</tissue>
    </source>
</reference>
<dbReference type="EMBL" id="JAHRIQ010035432">
    <property type="protein sequence ID" value="MEQ2232288.1"/>
    <property type="molecule type" value="Genomic_DNA"/>
</dbReference>
<proteinExistence type="predicted"/>
<keyword evidence="2" id="KW-1185">Reference proteome</keyword>
<sequence>MPITLFSVWKLFLTEEVTYFSSSVRCRRQGKTRFKLSPGSLKAVQQSCSPFSFSVLIVCVMEHTGIGNTQRLLLTLTKANSANYNRSSKKLKTVLRVTSVIMLPSQHLLVGI</sequence>
<comment type="caution">
    <text evidence="1">The sequence shown here is derived from an EMBL/GenBank/DDBJ whole genome shotgun (WGS) entry which is preliminary data.</text>
</comment>
<gene>
    <name evidence="1" type="ORF">ILYODFUR_009634</name>
</gene>
<name>A0ABV0TK79_9TELE</name>